<dbReference type="SUPFAM" id="SSF63737">
    <property type="entry name" value="Leukotriene A4 hydrolase N-terminal domain"/>
    <property type="match status" value="1"/>
</dbReference>
<dbReference type="AlphaFoldDB" id="X0YKR4"/>
<dbReference type="CDD" id="cd09604">
    <property type="entry name" value="M1_APN_like"/>
    <property type="match status" value="1"/>
</dbReference>
<dbReference type="PANTHER" id="PTHR45726">
    <property type="entry name" value="LEUKOTRIENE A-4 HYDROLASE"/>
    <property type="match status" value="1"/>
</dbReference>
<comment type="caution">
    <text evidence="2">The sequence shown here is derived from an EMBL/GenBank/DDBJ whole genome shotgun (WGS) entry which is preliminary data.</text>
</comment>
<accession>X0YKR4</accession>
<dbReference type="Gene3D" id="1.10.390.10">
    <property type="entry name" value="Neutral Protease Domain 2"/>
    <property type="match status" value="1"/>
</dbReference>
<dbReference type="InterPro" id="IPR027268">
    <property type="entry name" value="Peptidase_M4/M1_CTD_sf"/>
</dbReference>
<dbReference type="InterPro" id="IPR042097">
    <property type="entry name" value="Aminopeptidase_N-like_N_sf"/>
</dbReference>
<organism evidence="2">
    <name type="scientific">marine sediment metagenome</name>
    <dbReference type="NCBI Taxonomy" id="412755"/>
    <lineage>
        <taxon>unclassified sequences</taxon>
        <taxon>metagenomes</taxon>
        <taxon>ecological metagenomes</taxon>
    </lineage>
</organism>
<dbReference type="EMBL" id="BART01000798">
    <property type="protein sequence ID" value="GAG56615.1"/>
    <property type="molecule type" value="Genomic_DNA"/>
</dbReference>
<dbReference type="GO" id="GO:0008237">
    <property type="term" value="F:metallopeptidase activity"/>
    <property type="evidence" value="ECO:0007669"/>
    <property type="project" value="InterPro"/>
</dbReference>
<dbReference type="Pfam" id="PF01433">
    <property type="entry name" value="Peptidase_M1"/>
    <property type="match status" value="1"/>
</dbReference>
<evidence type="ECO:0000259" key="1">
    <source>
        <dbReference type="Pfam" id="PF01433"/>
    </source>
</evidence>
<dbReference type="PANTHER" id="PTHR45726:SF3">
    <property type="entry name" value="LEUKOTRIENE A-4 HYDROLASE"/>
    <property type="match status" value="1"/>
</dbReference>
<feature type="domain" description="Peptidase M1 membrane alanine aminopeptidase" evidence="1">
    <location>
        <begin position="177"/>
        <end position="378"/>
    </location>
</feature>
<gene>
    <name evidence="2" type="ORF">S01H4_03298</name>
</gene>
<evidence type="ECO:0000313" key="2">
    <source>
        <dbReference type="EMBL" id="GAG56615.1"/>
    </source>
</evidence>
<name>X0YKR4_9ZZZZ</name>
<proteinExistence type="predicted"/>
<feature type="non-terminal residue" evidence="2">
    <location>
        <position position="1"/>
    </location>
</feature>
<dbReference type="GO" id="GO:0008270">
    <property type="term" value="F:zinc ion binding"/>
    <property type="evidence" value="ECO:0007669"/>
    <property type="project" value="InterPro"/>
</dbReference>
<sequence>IVPGKMEITKLLVDGIETNYKIEQTLCEIDLEKPINPDENLEITIEFYQNIPKNADRYGYYNDVVSLGNWCPILAVYDDDGWHKDQFLPIGDPFYSDSSIYEVEISLPENYVLASTGELINTKKTDDYITYTYEAYPVRDFAIMFSNEYGVLEDKYHDINIYSFLIGEDLEKNKNSLNFAKDSIAIFSELFGKYPYQNYSIAQNFMNFGGMEYPQLCQIKYVDYNDKKISYYRNEFVIAHETAHQWWYSVVGNDEINEPWLDEAFAVYSTHQYFINKYSETDPQFIYSQRNRTIQAPLKVMSKTIRDYEDFGKYSAEIYKGGSDLLFKLEEHLGKEVMYEILRRYYEEYKFENADITGFINICEEVSEKDLSEFFSPYFDN</sequence>
<reference evidence="2" key="1">
    <citation type="journal article" date="2014" name="Front. Microbiol.">
        <title>High frequency of phylogenetically diverse reductive dehalogenase-homologous genes in deep subseafloor sedimentary metagenomes.</title>
        <authorList>
            <person name="Kawai M."/>
            <person name="Futagami T."/>
            <person name="Toyoda A."/>
            <person name="Takaki Y."/>
            <person name="Nishi S."/>
            <person name="Hori S."/>
            <person name="Arai W."/>
            <person name="Tsubouchi T."/>
            <person name="Morono Y."/>
            <person name="Uchiyama I."/>
            <person name="Ito T."/>
            <person name="Fujiyama A."/>
            <person name="Inagaki F."/>
            <person name="Takami H."/>
        </authorList>
    </citation>
    <scope>NUCLEOTIDE SEQUENCE</scope>
    <source>
        <strain evidence="2">Expedition CK06-06</strain>
    </source>
</reference>
<protein>
    <recommendedName>
        <fullName evidence="1">Peptidase M1 membrane alanine aminopeptidase domain-containing protein</fullName>
    </recommendedName>
</protein>
<dbReference type="InterPro" id="IPR034015">
    <property type="entry name" value="M1_LTA4H"/>
</dbReference>
<dbReference type="SUPFAM" id="SSF55486">
    <property type="entry name" value="Metalloproteases ('zincins'), catalytic domain"/>
    <property type="match status" value="1"/>
</dbReference>
<dbReference type="InterPro" id="IPR014782">
    <property type="entry name" value="Peptidase_M1_dom"/>
</dbReference>
<dbReference type="Gene3D" id="2.60.40.1730">
    <property type="entry name" value="tricorn interacting facor f3 domain"/>
    <property type="match status" value="1"/>
</dbReference>